<comment type="caution">
    <text evidence="4">The sequence shown here is derived from an EMBL/GenBank/DDBJ whole genome shotgun (WGS) entry which is preliminary data.</text>
</comment>
<dbReference type="Pfam" id="PF16220">
    <property type="entry name" value="DUF4880"/>
    <property type="match status" value="1"/>
</dbReference>
<evidence type="ECO:0000259" key="3">
    <source>
        <dbReference type="Pfam" id="PF16220"/>
    </source>
</evidence>
<keyword evidence="1" id="KW-1133">Transmembrane helix</keyword>
<dbReference type="InterPro" id="IPR006860">
    <property type="entry name" value="FecR"/>
</dbReference>
<proteinExistence type="predicted"/>
<dbReference type="PANTHER" id="PTHR30273">
    <property type="entry name" value="PERIPLASMIC SIGNAL SENSOR AND SIGMA FACTOR ACTIVATOR FECR-RELATED"/>
    <property type="match status" value="1"/>
</dbReference>
<feature type="domain" description="FecR protein" evidence="2">
    <location>
        <begin position="111"/>
        <end position="201"/>
    </location>
</feature>
<dbReference type="PIRSF" id="PIRSF018266">
    <property type="entry name" value="FecR"/>
    <property type="match status" value="1"/>
</dbReference>
<dbReference type="PANTHER" id="PTHR30273:SF2">
    <property type="entry name" value="PROTEIN FECR"/>
    <property type="match status" value="1"/>
</dbReference>
<protein>
    <recommendedName>
        <fullName evidence="6">FecR protein domain-containing protein</fullName>
    </recommendedName>
</protein>
<dbReference type="RefSeq" id="WP_018081510.1">
    <property type="nucleotide sequence ID" value="NZ_AQWM01000005.1"/>
</dbReference>
<dbReference type="Gene3D" id="3.55.50.30">
    <property type="match status" value="1"/>
</dbReference>
<name>V4RS32_9CAUL</name>
<dbReference type="Pfam" id="PF04773">
    <property type="entry name" value="FecR"/>
    <property type="match status" value="1"/>
</dbReference>
<dbReference type="Gene3D" id="2.60.120.1440">
    <property type="match status" value="1"/>
</dbReference>
<keyword evidence="5" id="KW-1185">Reference proteome</keyword>
<dbReference type="InterPro" id="IPR012373">
    <property type="entry name" value="Ferrdict_sens_TM"/>
</dbReference>
<feature type="domain" description="FecR N-terminal" evidence="3">
    <location>
        <begin position="6"/>
        <end position="46"/>
    </location>
</feature>
<keyword evidence="1" id="KW-0812">Transmembrane</keyword>
<dbReference type="AlphaFoldDB" id="V4RS32"/>
<sequence>MLPINDEAAQWVARLNGDCDDRVRAEFEAWHDADPRHQGAYLRAEAAWMMLDRAQVMTHGDTLHSRRALEEKVKAHRAAVNRRYVLGGAMAASVAGAGGVGYVLSHRLSFATGLGELRKVPLKDRSIAAVNTDSQIDVDMSERLRHVALVKGEAWFQVAKNPDVPFVVSAGDIRVRAVGTAFSVRRRKEGVDVLVTEGTVEAWNVNDKDGRVSLTAGHEAFVTEKPEVVAVNFRPDEVERRLAWREREIILNSEPLSDAVAEFNRYNARQIVLADPALGASQLVGGFQVDQPETFARAVHAALNVPVSIQDDRIIIGTNATAL</sequence>
<dbReference type="OrthoDB" id="7462608at2"/>
<evidence type="ECO:0008006" key="6">
    <source>
        <dbReference type="Google" id="ProtNLM"/>
    </source>
</evidence>
<dbReference type="STRING" id="1121022.GCA_000376105_01843"/>
<organism evidence="4 5">
    <name type="scientific">Asticcacaulis benevestitus DSM 16100 = ATCC BAA-896</name>
    <dbReference type="NCBI Taxonomy" id="1121022"/>
    <lineage>
        <taxon>Bacteria</taxon>
        <taxon>Pseudomonadati</taxon>
        <taxon>Pseudomonadota</taxon>
        <taxon>Alphaproteobacteria</taxon>
        <taxon>Caulobacterales</taxon>
        <taxon>Caulobacteraceae</taxon>
        <taxon>Asticcacaulis</taxon>
    </lineage>
</organism>
<dbReference type="InterPro" id="IPR032623">
    <property type="entry name" value="FecR_N"/>
</dbReference>
<dbReference type="eggNOG" id="COG3712">
    <property type="taxonomic scope" value="Bacteria"/>
</dbReference>
<reference evidence="4 5" key="1">
    <citation type="journal article" date="2014" name="Nature">
        <title>Sequential evolution of bacterial morphology by co-option of a developmental regulator.</title>
        <authorList>
            <person name="Jiang C."/>
            <person name="Brown P.J."/>
            <person name="Ducret A."/>
            <person name="Brun Y.V."/>
        </authorList>
    </citation>
    <scope>NUCLEOTIDE SEQUENCE [LARGE SCALE GENOMIC DNA]</scope>
    <source>
        <strain evidence="4 5">DSM 16100</strain>
    </source>
</reference>
<dbReference type="Proteomes" id="UP000017837">
    <property type="component" value="Unassembled WGS sequence"/>
</dbReference>
<evidence type="ECO:0000313" key="4">
    <source>
        <dbReference type="EMBL" id="ESQ93998.1"/>
    </source>
</evidence>
<evidence type="ECO:0000259" key="2">
    <source>
        <dbReference type="Pfam" id="PF04773"/>
    </source>
</evidence>
<accession>V4RS32</accession>
<evidence type="ECO:0000313" key="5">
    <source>
        <dbReference type="Proteomes" id="UP000017837"/>
    </source>
</evidence>
<dbReference type="EMBL" id="AWGB01000005">
    <property type="protein sequence ID" value="ESQ93998.1"/>
    <property type="molecule type" value="Genomic_DNA"/>
</dbReference>
<gene>
    <name evidence="4" type="ORF">ABENE_02615</name>
</gene>
<dbReference type="GO" id="GO:0016989">
    <property type="term" value="F:sigma factor antagonist activity"/>
    <property type="evidence" value="ECO:0007669"/>
    <property type="project" value="TreeGrafter"/>
</dbReference>
<keyword evidence="1" id="KW-0472">Membrane</keyword>
<dbReference type="PATRIC" id="fig|1121022.4.peg.518"/>
<evidence type="ECO:0000256" key="1">
    <source>
        <dbReference type="SAM" id="Phobius"/>
    </source>
</evidence>
<feature type="transmembrane region" description="Helical" evidence="1">
    <location>
        <begin position="84"/>
        <end position="104"/>
    </location>
</feature>